<proteinExistence type="predicted"/>
<protein>
    <submittedName>
        <fullName evidence="2">Uncharacterized protein</fullName>
    </submittedName>
</protein>
<reference evidence="2 3" key="1">
    <citation type="journal article" date="2016" name="Mol. Biol. Evol.">
        <title>Comparative Genomics of Early-Diverging Mushroom-Forming Fungi Provides Insights into the Origins of Lignocellulose Decay Capabilities.</title>
        <authorList>
            <person name="Nagy L.G."/>
            <person name="Riley R."/>
            <person name="Tritt A."/>
            <person name="Adam C."/>
            <person name="Daum C."/>
            <person name="Floudas D."/>
            <person name="Sun H."/>
            <person name="Yadav J.S."/>
            <person name="Pangilinan J."/>
            <person name="Larsson K.H."/>
            <person name="Matsuura K."/>
            <person name="Barry K."/>
            <person name="Labutti K."/>
            <person name="Kuo R."/>
            <person name="Ohm R.A."/>
            <person name="Bhattacharya S.S."/>
            <person name="Shirouzu T."/>
            <person name="Yoshinaga Y."/>
            <person name="Martin F.M."/>
            <person name="Grigoriev I.V."/>
            <person name="Hibbett D.S."/>
        </authorList>
    </citation>
    <scope>NUCLEOTIDE SEQUENCE [LARGE SCALE GENOMIC DNA]</scope>
    <source>
        <strain evidence="2 3">CBS 109695</strain>
    </source>
</reference>
<accession>A0A166PCK3</accession>
<dbReference type="EMBL" id="KV417517">
    <property type="protein sequence ID" value="KZP25949.1"/>
    <property type="molecule type" value="Genomic_DNA"/>
</dbReference>
<feature type="compositionally biased region" description="Acidic residues" evidence="1">
    <location>
        <begin position="8"/>
        <end position="31"/>
    </location>
</feature>
<evidence type="ECO:0000313" key="3">
    <source>
        <dbReference type="Proteomes" id="UP000076532"/>
    </source>
</evidence>
<dbReference type="AlphaFoldDB" id="A0A166PCK3"/>
<dbReference type="Proteomes" id="UP000076532">
    <property type="component" value="Unassembled WGS sequence"/>
</dbReference>
<feature type="region of interest" description="Disordered" evidence="1">
    <location>
        <begin position="1"/>
        <end position="39"/>
    </location>
</feature>
<sequence length="307" mass="32797">MVYKTYTEEEAEELEPQVPGEADELETQLGEEAERPEPKLAHLSERLEEEAEEVAGQRGGVAEGVEVGAREDARRGVDEGGEEAAVAVVTGAVASHAVRAQDLGEVGATHGEEVERAHAALQHAAEAILHTPPPRLLLPALTLRLSLAHARPLLPRPVPPLPLYLLRTPLAEESLVLPKVTRDLHPYRAALARVADGRAEPLHRELPPHAENVLLDPKASAHLPPDGPSPSSMCGTSAPYGVTDDATGRFGKPRYPYNHGRWFLVASADCPQSLGKSASYLTPSRPTGTLIKAGTVDGNLNLAPNLE</sequence>
<organism evidence="2 3">
    <name type="scientific">Athelia psychrophila</name>
    <dbReference type="NCBI Taxonomy" id="1759441"/>
    <lineage>
        <taxon>Eukaryota</taxon>
        <taxon>Fungi</taxon>
        <taxon>Dikarya</taxon>
        <taxon>Basidiomycota</taxon>
        <taxon>Agaricomycotina</taxon>
        <taxon>Agaricomycetes</taxon>
        <taxon>Agaricomycetidae</taxon>
        <taxon>Atheliales</taxon>
        <taxon>Atheliaceae</taxon>
        <taxon>Athelia</taxon>
    </lineage>
</organism>
<keyword evidence="3" id="KW-1185">Reference proteome</keyword>
<gene>
    <name evidence="2" type="ORF">FIBSPDRAFT_887634</name>
</gene>
<evidence type="ECO:0000313" key="2">
    <source>
        <dbReference type="EMBL" id="KZP25949.1"/>
    </source>
</evidence>
<name>A0A166PCK3_9AGAM</name>
<evidence type="ECO:0000256" key="1">
    <source>
        <dbReference type="SAM" id="MobiDB-lite"/>
    </source>
</evidence>